<name>A0A5K1IJ80_9ACTN</name>
<dbReference type="EMBL" id="CABWIE010000002">
    <property type="protein sequence ID" value="VWL87231.1"/>
    <property type="molecule type" value="Genomic_DNA"/>
</dbReference>
<sequence>MEQLDLTQEWDKVFPKSDKVEHSKVAFHNRCWRAAWSIRCRRTHRSS</sequence>
<evidence type="ECO:0000313" key="1">
    <source>
        <dbReference type="EMBL" id="VWL87231.1"/>
    </source>
</evidence>
<proteinExistence type="predicted"/>
<gene>
    <name evidence="1" type="ORF">KCJAJFAP_01571</name>
</gene>
<protein>
    <submittedName>
        <fullName evidence="1">Uncharacterized protein</fullName>
    </submittedName>
</protein>
<keyword evidence="2" id="KW-1185">Reference proteome</keyword>
<accession>A0A5K1IJ80</accession>
<dbReference type="AlphaFoldDB" id="A0A5K1IJ80"/>
<reference evidence="1 2" key="1">
    <citation type="submission" date="2019-10" db="EMBL/GenBank/DDBJ databases">
        <authorList>
            <person name="Wolf R A."/>
        </authorList>
    </citation>
    <scope>NUCLEOTIDE SEQUENCE [LARGE SCALE GENOMIC DNA]</scope>
    <source>
        <strain evidence="1">Collinsella_aerofaciens_MC2</strain>
    </source>
</reference>
<dbReference type="Proteomes" id="UP000361836">
    <property type="component" value="Unassembled WGS sequence"/>
</dbReference>
<organism evidence="1 2">
    <name type="scientific">Collinsella aerofaciens</name>
    <dbReference type="NCBI Taxonomy" id="74426"/>
    <lineage>
        <taxon>Bacteria</taxon>
        <taxon>Bacillati</taxon>
        <taxon>Actinomycetota</taxon>
        <taxon>Coriobacteriia</taxon>
        <taxon>Coriobacteriales</taxon>
        <taxon>Coriobacteriaceae</taxon>
        <taxon>Collinsella</taxon>
    </lineage>
</organism>
<evidence type="ECO:0000313" key="2">
    <source>
        <dbReference type="Proteomes" id="UP000361836"/>
    </source>
</evidence>